<name>A0A853EP04_9MICO</name>
<feature type="region of interest" description="Disordered" evidence="1">
    <location>
        <begin position="210"/>
        <end position="231"/>
    </location>
</feature>
<accession>A0A853EP04</accession>
<dbReference type="SUPFAM" id="SSF55961">
    <property type="entry name" value="Bet v1-like"/>
    <property type="match status" value="1"/>
</dbReference>
<dbReference type="InterPro" id="IPR036628">
    <property type="entry name" value="Clp_N_dom_sf"/>
</dbReference>
<dbReference type="Pfam" id="PF10604">
    <property type="entry name" value="Polyketide_cyc2"/>
    <property type="match status" value="1"/>
</dbReference>
<evidence type="ECO:0000313" key="4">
    <source>
        <dbReference type="Proteomes" id="UP000561011"/>
    </source>
</evidence>
<dbReference type="EMBL" id="JACBYE010000003">
    <property type="protein sequence ID" value="NYS92270.1"/>
    <property type="molecule type" value="Genomic_DNA"/>
</dbReference>
<dbReference type="Gene3D" id="1.10.1780.10">
    <property type="entry name" value="Clp, N-terminal domain"/>
    <property type="match status" value="1"/>
</dbReference>
<evidence type="ECO:0000259" key="2">
    <source>
        <dbReference type="PROSITE" id="PS50835"/>
    </source>
</evidence>
<evidence type="ECO:0000256" key="1">
    <source>
        <dbReference type="SAM" id="MobiDB-lite"/>
    </source>
</evidence>
<reference evidence="3 4" key="1">
    <citation type="submission" date="2020-07" db="EMBL/GenBank/DDBJ databases">
        <title>MOT database genomes.</title>
        <authorList>
            <person name="Joseph S."/>
            <person name="Aduse-Opoku J."/>
            <person name="Hashim A."/>
            <person name="Wade W."/>
            <person name="Curtis M."/>
        </authorList>
    </citation>
    <scope>NUCLEOTIDE SEQUENCE [LARGE SCALE GENOMIC DNA]</scope>
    <source>
        <strain evidence="3 4">DSM 100099</strain>
    </source>
</reference>
<protein>
    <submittedName>
        <fullName evidence="3">SRPBCC family protein</fullName>
    </submittedName>
</protein>
<dbReference type="CDD" id="cd07812">
    <property type="entry name" value="SRPBCC"/>
    <property type="match status" value="1"/>
</dbReference>
<dbReference type="InterPro" id="IPR007110">
    <property type="entry name" value="Ig-like_dom"/>
</dbReference>
<feature type="domain" description="Ig-like" evidence="2">
    <location>
        <begin position="200"/>
        <end position="254"/>
    </location>
</feature>
<dbReference type="Gene3D" id="3.30.530.20">
    <property type="match status" value="1"/>
</dbReference>
<dbReference type="InterPro" id="IPR023393">
    <property type="entry name" value="START-like_dom_sf"/>
</dbReference>
<dbReference type="AlphaFoldDB" id="A0A853EP04"/>
<keyword evidence="4" id="KW-1185">Reference proteome</keyword>
<proteinExistence type="predicted"/>
<evidence type="ECO:0000313" key="3">
    <source>
        <dbReference type="EMBL" id="NYS92270.1"/>
    </source>
</evidence>
<gene>
    <name evidence="3" type="ORF">HZZ10_01795</name>
</gene>
<organism evidence="3 4">
    <name type="scientific">Sanguibacter inulinus</name>
    <dbReference type="NCBI Taxonomy" id="60922"/>
    <lineage>
        <taxon>Bacteria</taxon>
        <taxon>Bacillati</taxon>
        <taxon>Actinomycetota</taxon>
        <taxon>Actinomycetes</taxon>
        <taxon>Micrococcales</taxon>
        <taxon>Sanguibacteraceae</taxon>
        <taxon>Sanguibacter</taxon>
    </lineage>
</organism>
<feature type="compositionally biased region" description="Polar residues" evidence="1">
    <location>
        <begin position="217"/>
        <end position="226"/>
    </location>
</feature>
<comment type="caution">
    <text evidence="3">The sequence shown here is derived from an EMBL/GenBank/DDBJ whole genome shotgun (WGS) entry which is preliminary data.</text>
</comment>
<dbReference type="Proteomes" id="UP000561011">
    <property type="component" value="Unassembled WGS sequence"/>
</dbReference>
<dbReference type="InterPro" id="IPR019587">
    <property type="entry name" value="Polyketide_cyclase/dehydratase"/>
</dbReference>
<sequence>MSKLSRAAATSQTLSLVAMEEASRLGLREADLEHLLLALVVSDQPAGIALRSTGITLADARTAVESLHSEQLASLGISTGLPDAGRIVFHETGGYEWTRRASDLIGRAAGRGRAGDAAAVLRELLAEPSGLVTDLLERLGTTPQQVLAELARVEAEPRPRQARPRAPGVATGSAETFVPASVDEVWALVSAPGRVPEWYPSIASVETTGSGEETTWAARTSTTDSSGKPVRVRPDRLRCQVELVDSSPRTRVRWRFVYPDAAVRRPVVVEIALAPTAGGTQVSVVQTWVRSTGWRAVVAAPLRPLQRVLLWLAVFQTGSAISRAFRQPHLPSDRDSASYPQE</sequence>
<dbReference type="RefSeq" id="WP_179912187.1">
    <property type="nucleotide sequence ID" value="NZ_JACBYE010000003.1"/>
</dbReference>
<dbReference type="PROSITE" id="PS50835">
    <property type="entry name" value="IG_LIKE"/>
    <property type="match status" value="1"/>
</dbReference>